<dbReference type="SUPFAM" id="SSF50037">
    <property type="entry name" value="C-terminal domain of transcriptional repressors"/>
    <property type="match status" value="1"/>
</dbReference>
<gene>
    <name evidence="4" type="ORF">HSR6_1245</name>
</gene>
<evidence type="ECO:0000256" key="1">
    <source>
        <dbReference type="ARBA" id="ARBA00023004"/>
    </source>
</evidence>
<keyword evidence="5" id="KW-1185">Reference proteome</keyword>
<protein>
    <submittedName>
        <fullName evidence="4">Ferrous iron transport protein A</fullName>
    </submittedName>
</protein>
<dbReference type="Pfam" id="PF04023">
    <property type="entry name" value="FeoA"/>
    <property type="match status" value="1"/>
</dbReference>
<keyword evidence="1" id="KW-0408">Iron</keyword>
<dbReference type="InterPro" id="IPR038157">
    <property type="entry name" value="FeoA_core_dom"/>
</dbReference>
<dbReference type="RefSeq" id="WP_071933118.1">
    <property type="nucleotide sequence ID" value="NZ_CP016804.1"/>
</dbReference>
<dbReference type="Gene3D" id="2.30.30.90">
    <property type="match status" value="1"/>
</dbReference>
<dbReference type="GO" id="GO:0046914">
    <property type="term" value="F:transition metal ion binding"/>
    <property type="evidence" value="ECO:0007669"/>
    <property type="project" value="InterPro"/>
</dbReference>
<dbReference type="GeneID" id="95971645"/>
<accession>A0A1J1AD40</accession>
<dbReference type="AlphaFoldDB" id="A0A1J1AD40"/>
<sequence>MGRKNITGKENGETRRGKRKRKRRRLNELGRKKRGRIKEIDDALREELGEMGIRSGKELVVQSKQPFNGPITITIGHSTTSLSQDHARRIYVATDDE</sequence>
<feature type="compositionally biased region" description="Basic residues" evidence="2">
    <location>
        <begin position="16"/>
        <end position="31"/>
    </location>
</feature>
<dbReference type="OrthoDB" id="377591at2157"/>
<evidence type="ECO:0000256" key="2">
    <source>
        <dbReference type="SAM" id="MobiDB-lite"/>
    </source>
</evidence>
<dbReference type="KEGG" id="hhsr:HSR6_1245"/>
<evidence type="ECO:0000313" key="5">
    <source>
        <dbReference type="Proteomes" id="UP000186165"/>
    </source>
</evidence>
<proteinExistence type="predicted"/>
<feature type="region of interest" description="Disordered" evidence="2">
    <location>
        <begin position="1"/>
        <end position="31"/>
    </location>
</feature>
<organism evidence="4 5">
    <name type="scientific">Halodesulfurarchaeum formicicum</name>
    <dbReference type="NCBI Taxonomy" id="1873524"/>
    <lineage>
        <taxon>Archaea</taxon>
        <taxon>Methanobacteriati</taxon>
        <taxon>Methanobacteriota</taxon>
        <taxon>Stenosarchaea group</taxon>
        <taxon>Halobacteria</taxon>
        <taxon>Halobacteriales</taxon>
        <taxon>Halobacteriaceae</taxon>
        <taxon>Halodesulfurarchaeum</taxon>
    </lineage>
</organism>
<feature type="domain" description="Ferrous iron transporter FeoA-like" evidence="3">
    <location>
        <begin position="24"/>
        <end position="94"/>
    </location>
</feature>
<dbReference type="Proteomes" id="UP000186165">
    <property type="component" value="Chromosome"/>
</dbReference>
<name>A0A1J1AD40_9EURY</name>
<evidence type="ECO:0000259" key="3">
    <source>
        <dbReference type="SMART" id="SM00899"/>
    </source>
</evidence>
<dbReference type="InterPro" id="IPR008988">
    <property type="entry name" value="Transcriptional_repressor_C"/>
</dbReference>
<dbReference type="SMART" id="SM00899">
    <property type="entry name" value="FeoA"/>
    <property type="match status" value="1"/>
</dbReference>
<reference evidence="5" key="1">
    <citation type="submission" date="2016-08" db="EMBL/GenBank/DDBJ databases">
        <title>Discovery of first anaerobic lithoheterotrophic haloarchae widely represented in hypersaline habitats.</title>
        <authorList>
            <person name="Sorokin D.Y."/>
            <person name="Kublanov I.V."/>
            <person name="Roman P."/>
            <person name="Sinninghe Damste J.S."/>
            <person name="Golyshin P.N."/>
            <person name="Rojo D."/>
            <person name="Ciordia S."/>
            <person name="Mena Md.C."/>
            <person name="Ferrer M."/>
            <person name="Smedile F."/>
            <person name="Messina E."/>
            <person name="La Cono V."/>
            <person name="Yakimov M.M."/>
        </authorList>
    </citation>
    <scope>NUCLEOTIDE SEQUENCE [LARGE SCALE GENOMIC DNA]</scope>
    <source>
        <strain evidence="5">HSR6</strain>
    </source>
</reference>
<evidence type="ECO:0000313" key="4">
    <source>
        <dbReference type="EMBL" id="APE95691.1"/>
    </source>
</evidence>
<dbReference type="InterPro" id="IPR007167">
    <property type="entry name" value="Fe-transptr_FeoA-like"/>
</dbReference>
<dbReference type="EMBL" id="CP016804">
    <property type="protein sequence ID" value="APE95691.1"/>
    <property type="molecule type" value="Genomic_DNA"/>
</dbReference>